<feature type="domain" description="Aminoacyl-tRNA synthetase class Ia" evidence="12">
    <location>
        <begin position="437"/>
        <end position="563"/>
    </location>
</feature>
<evidence type="ECO:0000256" key="6">
    <source>
        <dbReference type="ARBA" id="ARBA00022840"/>
    </source>
</evidence>
<keyword evidence="5 11" id="KW-0547">Nucleotide-binding</keyword>
<evidence type="ECO:0000256" key="8">
    <source>
        <dbReference type="ARBA" id="ARBA00023054"/>
    </source>
</evidence>
<dbReference type="Gene3D" id="1.10.287.380">
    <property type="entry name" value="Valyl-tRNA synthetase, C-terminal domain"/>
    <property type="match status" value="1"/>
</dbReference>
<accession>A0A2K8KKH6</accession>
<evidence type="ECO:0000313" key="14">
    <source>
        <dbReference type="EMBL" id="ATX70959.1"/>
    </source>
</evidence>
<dbReference type="InterPro" id="IPR009008">
    <property type="entry name" value="Val/Leu/Ile-tRNA-synth_edit"/>
</dbReference>
<feature type="short sequence motif" description="'HIGH' region" evidence="11">
    <location>
        <begin position="46"/>
        <end position="56"/>
    </location>
</feature>
<comment type="subcellular location">
    <subcellularLocation>
        <location evidence="1 11">Cytoplasm</location>
    </subcellularLocation>
</comment>
<comment type="function">
    <text evidence="11">Catalyzes the attachment of valine to tRNA(Val). As ValRS can inadvertently accommodate and process structurally similar amino acids such as threonine, to avoid such errors, it has a 'posttransfer' editing activity that hydrolyzes mischarged Thr-tRNA(Val) in a tRNA-dependent manner.</text>
</comment>
<dbReference type="InterPro" id="IPR009080">
    <property type="entry name" value="tRNAsynth_Ia_anticodon-bd"/>
</dbReference>
<dbReference type="CDD" id="cd00817">
    <property type="entry name" value="ValRS_core"/>
    <property type="match status" value="1"/>
</dbReference>
<dbReference type="GO" id="GO:0006438">
    <property type="term" value="P:valyl-tRNA aminoacylation"/>
    <property type="evidence" value="ECO:0007669"/>
    <property type="project" value="UniProtKB-UniRule"/>
</dbReference>
<dbReference type="PANTHER" id="PTHR11946">
    <property type="entry name" value="VALYL-TRNA SYNTHETASES"/>
    <property type="match status" value="1"/>
</dbReference>
<evidence type="ECO:0000256" key="11">
    <source>
        <dbReference type="HAMAP-Rule" id="MF_02004"/>
    </source>
</evidence>
<evidence type="ECO:0000256" key="7">
    <source>
        <dbReference type="ARBA" id="ARBA00022917"/>
    </source>
</evidence>
<keyword evidence="15" id="KW-1185">Reference proteome</keyword>
<dbReference type="GO" id="GO:0005829">
    <property type="term" value="C:cytosol"/>
    <property type="evidence" value="ECO:0007669"/>
    <property type="project" value="TreeGrafter"/>
</dbReference>
<dbReference type="NCBIfam" id="NF004349">
    <property type="entry name" value="PRK05729.1"/>
    <property type="match status" value="1"/>
</dbReference>
<dbReference type="EC" id="6.1.1.9" evidence="11"/>
<comment type="catalytic activity">
    <reaction evidence="10 11">
        <text>tRNA(Val) + L-valine + ATP = L-valyl-tRNA(Val) + AMP + diphosphate</text>
        <dbReference type="Rhea" id="RHEA:10704"/>
        <dbReference type="Rhea" id="RHEA-COMP:9672"/>
        <dbReference type="Rhea" id="RHEA-COMP:9708"/>
        <dbReference type="ChEBI" id="CHEBI:30616"/>
        <dbReference type="ChEBI" id="CHEBI:33019"/>
        <dbReference type="ChEBI" id="CHEBI:57762"/>
        <dbReference type="ChEBI" id="CHEBI:78442"/>
        <dbReference type="ChEBI" id="CHEBI:78537"/>
        <dbReference type="ChEBI" id="CHEBI:456215"/>
        <dbReference type="EC" id="6.1.1.9"/>
    </reaction>
</comment>
<name>A0A2K8KKH6_9MOLU</name>
<feature type="domain" description="Aminoacyl-tRNA synthetase class Ia" evidence="12">
    <location>
        <begin position="19"/>
        <end position="429"/>
    </location>
</feature>
<comment type="similarity">
    <text evidence="11">Belongs to the class-I aminoacyl-tRNA synthetase family. ValS type 1 subfamily.</text>
</comment>
<keyword evidence="6 11" id="KW-0067">ATP-binding</keyword>
<dbReference type="PRINTS" id="PR00986">
    <property type="entry name" value="TRNASYNTHVAL"/>
</dbReference>
<feature type="domain" description="Methionyl/Valyl/Leucyl/Isoleucyl-tRNA synthetase anticodon-binding" evidence="13">
    <location>
        <begin position="613"/>
        <end position="753"/>
    </location>
</feature>
<dbReference type="GO" id="GO:0002161">
    <property type="term" value="F:aminoacyl-tRNA deacylase activity"/>
    <property type="evidence" value="ECO:0007669"/>
    <property type="project" value="InterPro"/>
</dbReference>
<dbReference type="InterPro" id="IPR033705">
    <property type="entry name" value="Anticodon_Ia_Val"/>
</dbReference>
<comment type="subunit">
    <text evidence="2 11">Monomer.</text>
</comment>
<dbReference type="Gene3D" id="1.10.730.10">
    <property type="entry name" value="Isoleucyl-tRNA Synthetase, Domain 1"/>
    <property type="match status" value="1"/>
</dbReference>
<evidence type="ECO:0000256" key="5">
    <source>
        <dbReference type="ARBA" id="ARBA00022741"/>
    </source>
</evidence>
<keyword evidence="7 11" id="KW-0648">Protein biosynthesis</keyword>
<organism evidence="14 15">
    <name type="scientific">Spiroplasma clarkii</name>
    <dbReference type="NCBI Taxonomy" id="2139"/>
    <lineage>
        <taxon>Bacteria</taxon>
        <taxon>Bacillati</taxon>
        <taxon>Mycoplasmatota</taxon>
        <taxon>Mollicutes</taxon>
        <taxon>Entomoplasmatales</taxon>
        <taxon>Spiroplasmataceae</taxon>
        <taxon>Spiroplasma</taxon>
    </lineage>
</organism>
<comment type="domain">
    <text evidence="11">ValRS has two distinct active sites: one for aminoacylation and one for editing. The misactivated threonine is translocated from the active site to the editing site.</text>
</comment>
<reference evidence="14 15" key="1">
    <citation type="submission" date="2017-11" db="EMBL/GenBank/DDBJ databases">
        <title>Complete genome sequence of Spiroplasma clarkii CN-5 (DSM 19994).</title>
        <authorList>
            <person name="Tsai Y.-M."/>
            <person name="Chang A."/>
            <person name="Lo W.-S."/>
            <person name="Kuo C.-H."/>
        </authorList>
    </citation>
    <scope>NUCLEOTIDE SEQUENCE [LARGE SCALE GENOMIC DNA]</scope>
    <source>
        <strain evidence="14 15">CN-5</strain>
    </source>
</reference>
<dbReference type="PANTHER" id="PTHR11946:SF93">
    <property type="entry name" value="VALINE--TRNA LIGASE, CHLOROPLASTIC_MITOCHONDRIAL 2"/>
    <property type="match status" value="1"/>
</dbReference>
<evidence type="ECO:0000313" key="15">
    <source>
        <dbReference type="Proteomes" id="UP000231179"/>
    </source>
</evidence>
<feature type="binding site" evidence="11">
    <location>
        <position position="527"/>
    </location>
    <ligand>
        <name>ATP</name>
        <dbReference type="ChEBI" id="CHEBI:30616"/>
    </ligand>
</feature>
<evidence type="ECO:0000256" key="9">
    <source>
        <dbReference type="ARBA" id="ARBA00023146"/>
    </source>
</evidence>
<keyword evidence="8 11" id="KW-0175">Coiled coil</keyword>
<evidence type="ECO:0000256" key="3">
    <source>
        <dbReference type="ARBA" id="ARBA00022490"/>
    </source>
</evidence>
<dbReference type="Proteomes" id="UP000231179">
    <property type="component" value="Chromosome"/>
</dbReference>
<keyword evidence="3 11" id="KW-0963">Cytoplasm</keyword>
<dbReference type="GO" id="GO:0004832">
    <property type="term" value="F:valine-tRNA ligase activity"/>
    <property type="evidence" value="ECO:0007669"/>
    <property type="project" value="UniProtKB-UniRule"/>
</dbReference>
<dbReference type="InterPro" id="IPR014729">
    <property type="entry name" value="Rossmann-like_a/b/a_fold"/>
</dbReference>
<evidence type="ECO:0000256" key="1">
    <source>
        <dbReference type="ARBA" id="ARBA00004496"/>
    </source>
</evidence>
<dbReference type="InterPro" id="IPR013155">
    <property type="entry name" value="M/V/L/I-tRNA-synth_anticd-bd"/>
</dbReference>
<dbReference type="SUPFAM" id="SSF52374">
    <property type="entry name" value="Nucleotidylyl transferase"/>
    <property type="match status" value="1"/>
</dbReference>
<dbReference type="RefSeq" id="WP_100254508.1">
    <property type="nucleotide sequence ID" value="NZ_CP024870.1"/>
</dbReference>
<keyword evidence="4 11" id="KW-0436">Ligase</keyword>
<evidence type="ECO:0000259" key="12">
    <source>
        <dbReference type="Pfam" id="PF00133"/>
    </source>
</evidence>
<dbReference type="HAMAP" id="MF_02004">
    <property type="entry name" value="Val_tRNA_synth_type1"/>
    <property type="match status" value="1"/>
</dbReference>
<evidence type="ECO:0000256" key="4">
    <source>
        <dbReference type="ARBA" id="ARBA00022598"/>
    </source>
</evidence>
<dbReference type="PROSITE" id="PS00178">
    <property type="entry name" value="AA_TRNA_LIGASE_I"/>
    <property type="match status" value="1"/>
</dbReference>
<dbReference type="Pfam" id="PF08264">
    <property type="entry name" value="Anticodon_1"/>
    <property type="match status" value="1"/>
</dbReference>
<dbReference type="FunFam" id="3.40.50.620:FF:000098">
    <property type="entry name" value="Valine--tRNA ligase"/>
    <property type="match status" value="1"/>
</dbReference>
<evidence type="ECO:0000256" key="2">
    <source>
        <dbReference type="ARBA" id="ARBA00011245"/>
    </source>
</evidence>
<proteinExistence type="inferred from homology"/>
<dbReference type="Gene3D" id="3.40.50.620">
    <property type="entry name" value="HUPs"/>
    <property type="match status" value="2"/>
</dbReference>
<dbReference type="Pfam" id="PF00133">
    <property type="entry name" value="tRNA-synt_1"/>
    <property type="match status" value="2"/>
</dbReference>
<protein>
    <recommendedName>
        <fullName evidence="11">Valine--tRNA ligase</fullName>
        <ecNumber evidence="11">6.1.1.9</ecNumber>
    </recommendedName>
    <alternativeName>
        <fullName evidence="11">Valyl-tRNA synthetase</fullName>
        <shortName evidence="11">ValRS</shortName>
    </alternativeName>
</protein>
<dbReference type="SUPFAM" id="SSF47323">
    <property type="entry name" value="Anticodon-binding domain of a subclass of class I aminoacyl-tRNA synthetases"/>
    <property type="match status" value="1"/>
</dbReference>
<dbReference type="InterPro" id="IPR002303">
    <property type="entry name" value="Valyl-tRNA_ligase"/>
</dbReference>
<dbReference type="InterPro" id="IPR037118">
    <property type="entry name" value="Val-tRNA_synth_C_sf"/>
</dbReference>
<dbReference type="InterPro" id="IPR001412">
    <property type="entry name" value="aa-tRNA-synth_I_CS"/>
</dbReference>
<dbReference type="SUPFAM" id="SSF50677">
    <property type="entry name" value="ValRS/IleRS/LeuRS editing domain"/>
    <property type="match status" value="1"/>
</dbReference>
<dbReference type="NCBIfam" id="TIGR00422">
    <property type="entry name" value="valS"/>
    <property type="match status" value="1"/>
</dbReference>
<evidence type="ECO:0000259" key="13">
    <source>
        <dbReference type="Pfam" id="PF08264"/>
    </source>
</evidence>
<dbReference type="CDD" id="cd07962">
    <property type="entry name" value="Anticodon_Ia_Val"/>
    <property type="match status" value="1"/>
</dbReference>
<feature type="short sequence motif" description="'KMSKS' region" evidence="11">
    <location>
        <begin position="524"/>
        <end position="528"/>
    </location>
</feature>
<gene>
    <name evidence="11 14" type="primary">valS</name>
    <name evidence="14" type="ORF">SCLAR_v1c06420</name>
</gene>
<dbReference type="InterPro" id="IPR002300">
    <property type="entry name" value="aa-tRNA-synth_Ia"/>
</dbReference>
<dbReference type="FunFam" id="3.40.50.620:FF:000032">
    <property type="entry name" value="Valine--tRNA ligase"/>
    <property type="match status" value="1"/>
</dbReference>
<evidence type="ECO:0000256" key="10">
    <source>
        <dbReference type="ARBA" id="ARBA00047552"/>
    </source>
</evidence>
<dbReference type="GO" id="GO:0005524">
    <property type="term" value="F:ATP binding"/>
    <property type="evidence" value="ECO:0007669"/>
    <property type="project" value="UniProtKB-UniRule"/>
</dbReference>
<sequence>MKKELDKKYNPTAVEQGKYEFWNKHKYFEAELNQSKKPYSILIPPPNVTGKLHLGHAWDTALQDTLIRYKKMSGFDTLYVPGMDHAGIATQVKVEQRLKEQGISRFELGRTKFIDKVWEWKEEYAQTIRAQWAKLGLSLDYSKEKFTYSPQLNDLVNYVFTEMYNKGLIYKAKRIVNWDPVQKTAISNIEVIYQETTGGMYHFKYVLADDPTKFLQVATTRPETMFGDVCVVVNPKDKRYQKFIGKKVINPVNQQAIPVLGDSYVEMDFGTGAMKCTPVHDVNDFILGEKYQLEQVICLNEDGSLNELCGEFQGLDRFAARKEIIAKLKAAGTYVKTEEIVHQVGYSERSNAIVEPYLSLQWFVKMDELASNVLKLQASDQAIQFFPKRFDDTLKRWMENANDWTISRQLWWGHQIPAWYHNTSQEIYVGVKPPSDEANWTRDPDVLDTWFSSAIWPFAVFDWGTDENNPLFKHYFPSNVLVTGYDIIFFWVARMIFQTQEFIGSKPFDDVLIHGLIRDAEGRKMSKSLGNGVDPMAVIKEYGADTLRHFLLTNSAPGQDLRYSEEKLRASWNFINKIWNAARYVMLNIEFVGDLKTITSSLQKSASFENVADKWILNKLSQTKKAYHEAMDKYEFTIAGKNLYKFIWDDYCSWYLELTKAELNSSTPTSKTTQAVLGFVLKEILLMLNPIMPFVTEEIYQQLELRTSIMEEQFSEIDFDFLTPGFEELVLEGISKIREFRTNQKIKNSHPLSFSCNGKESSFKKQLVELLPTLNKYFQALVNSQVTLTLLTGEVTTIQVGDCFFEILNLDFIDKEKQVAELLATKAELSAEIARSQKMLSNQNFIAKADPKKVELEVEKAKQNQLQYDLITAKLAKYQKNK</sequence>
<dbReference type="EMBL" id="CP024870">
    <property type="protein sequence ID" value="ATX70959.1"/>
    <property type="molecule type" value="Genomic_DNA"/>
</dbReference>
<keyword evidence="9 11" id="KW-0030">Aminoacyl-tRNA synthetase</keyword>
<dbReference type="AlphaFoldDB" id="A0A2K8KKH6"/>
<comment type="domain">
    <text evidence="11">The C-terminal coiled-coil domain is crucial for aminoacylation activity.</text>
</comment>